<dbReference type="EMBL" id="BMAT01008090">
    <property type="protein sequence ID" value="GFR77749.1"/>
    <property type="molecule type" value="Genomic_DNA"/>
</dbReference>
<protein>
    <submittedName>
        <fullName evidence="2">Uncharacterized protein</fullName>
    </submittedName>
</protein>
<reference evidence="2 3" key="1">
    <citation type="journal article" date="2021" name="Elife">
        <title>Chloroplast acquisition without the gene transfer in kleptoplastic sea slugs, Plakobranchus ocellatus.</title>
        <authorList>
            <person name="Maeda T."/>
            <person name="Takahashi S."/>
            <person name="Yoshida T."/>
            <person name="Shimamura S."/>
            <person name="Takaki Y."/>
            <person name="Nagai Y."/>
            <person name="Toyoda A."/>
            <person name="Suzuki Y."/>
            <person name="Arimoto A."/>
            <person name="Ishii H."/>
            <person name="Satoh N."/>
            <person name="Nishiyama T."/>
            <person name="Hasebe M."/>
            <person name="Maruyama T."/>
            <person name="Minagawa J."/>
            <person name="Obokata J."/>
            <person name="Shigenobu S."/>
        </authorList>
    </citation>
    <scope>NUCLEOTIDE SEQUENCE [LARGE SCALE GENOMIC DNA]</scope>
</reference>
<keyword evidence="3" id="KW-1185">Reference proteome</keyword>
<feature type="compositionally biased region" description="Low complexity" evidence="1">
    <location>
        <begin position="64"/>
        <end position="75"/>
    </location>
</feature>
<feature type="compositionally biased region" description="Basic and acidic residues" evidence="1">
    <location>
        <begin position="80"/>
        <end position="100"/>
    </location>
</feature>
<feature type="region of interest" description="Disordered" evidence="1">
    <location>
        <begin position="54"/>
        <end position="100"/>
    </location>
</feature>
<dbReference type="AlphaFoldDB" id="A0AAV4FX76"/>
<evidence type="ECO:0000256" key="1">
    <source>
        <dbReference type="SAM" id="MobiDB-lite"/>
    </source>
</evidence>
<evidence type="ECO:0000313" key="2">
    <source>
        <dbReference type="EMBL" id="GFR77749.1"/>
    </source>
</evidence>
<sequence length="100" mass="11174">MSGTPASQPRQDEEVKTLAPGLRQSHSCLTDCLSGVPTNTSACLDVLCCVRTPTSGRRPGPNSRQQQQHQQRLLLAGQDHVLEKLERRERDREEKKLSLL</sequence>
<name>A0AAV4FX76_9GAST</name>
<comment type="caution">
    <text evidence="2">The sequence shown here is derived from an EMBL/GenBank/DDBJ whole genome shotgun (WGS) entry which is preliminary data.</text>
</comment>
<accession>A0AAV4FX76</accession>
<feature type="region of interest" description="Disordered" evidence="1">
    <location>
        <begin position="1"/>
        <end position="20"/>
    </location>
</feature>
<proteinExistence type="predicted"/>
<dbReference type="Proteomes" id="UP000762676">
    <property type="component" value="Unassembled WGS sequence"/>
</dbReference>
<gene>
    <name evidence="2" type="ORF">ElyMa_003977500</name>
</gene>
<evidence type="ECO:0000313" key="3">
    <source>
        <dbReference type="Proteomes" id="UP000762676"/>
    </source>
</evidence>
<organism evidence="2 3">
    <name type="scientific">Elysia marginata</name>
    <dbReference type="NCBI Taxonomy" id="1093978"/>
    <lineage>
        <taxon>Eukaryota</taxon>
        <taxon>Metazoa</taxon>
        <taxon>Spiralia</taxon>
        <taxon>Lophotrochozoa</taxon>
        <taxon>Mollusca</taxon>
        <taxon>Gastropoda</taxon>
        <taxon>Heterobranchia</taxon>
        <taxon>Euthyneura</taxon>
        <taxon>Panpulmonata</taxon>
        <taxon>Sacoglossa</taxon>
        <taxon>Placobranchoidea</taxon>
        <taxon>Plakobranchidae</taxon>
        <taxon>Elysia</taxon>
    </lineage>
</organism>